<evidence type="ECO:0000313" key="4">
    <source>
        <dbReference type="EMBL" id="TQW00076.1"/>
    </source>
</evidence>
<dbReference type="InterPro" id="IPR000953">
    <property type="entry name" value="Chromo/chromo_shadow_dom"/>
</dbReference>
<protein>
    <submittedName>
        <fullName evidence="4">Chromo domain-like protein</fullName>
    </submittedName>
</protein>
<gene>
    <name evidence="4" type="ORF">IF1G_00007</name>
</gene>
<dbReference type="CDD" id="cd18966">
    <property type="entry name" value="chromodomain"/>
    <property type="match status" value="1"/>
</dbReference>
<accession>A0A545VED6</accession>
<dbReference type="EMBL" id="SPUK01000001">
    <property type="protein sequence ID" value="TQW00076.1"/>
    <property type="molecule type" value="Genomic_DNA"/>
</dbReference>
<dbReference type="SUPFAM" id="SSF54160">
    <property type="entry name" value="Chromo domain-like"/>
    <property type="match status" value="1"/>
</dbReference>
<feature type="region of interest" description="Disordered" evidence="2">
    <location>
        <begin position="262"/>
        <end position="314"/>
    </location>
</feature>
<keyword evidence="5" id="KW-1185">Reference proteome</keyword>
<dbReference type="PROSITE" id="PS50013">
    <property type="entry name" value="CHROMO_2"/>
    <property type="match status" value="1"/>
</dbReference>
<name>A0A545VED6_9HYPO</name>
<feature type="compositionally biased region" description="Low complexity" evidence="2">
    <location>
        <begin position="284"/>
        <end position="295"/>
    </location>
</feature>
<feature type="region of interest" description="Disordered" evidence="2">
    <location>
        <begin position="135"/>
        <end position="213"/>
    </location>
</feature>
<feature type="compositionally biased region" description="Basic and acidic residues" evidence="2">
    <location>
        <begin position="335"/>
        <end position="345"/>
    </location>
</feature>
<organism evidence="4 5">
    <name type="scientific">Cordyceps javanica</name>
    <dbReference type="NCBI Taxonomy" id="43265"/>
    <lineage>
        <taxon>Eukaryota</taxon>
        <taxon>Fungi</taxon>
        <taxon>Dikarya</taxon>
        <taxon>Ascomycota</taxon>
        <taxon>Pezizomycotina</taxon>
        <taxon>Sordariomycetes</taxon>
        <taxon>Hypocreomycetidae</taxon>
        <taxon>Hypocreales</taxon>
        <taxon>Cordycipitaceae</taxon>
        <taxon>Cordyceps</taxon>
    </lineage>
</organism>
<evidence type="ECO:0000313" key="5">
    <source>
        <dbReference type="Proteomes" id="UP000315783"/>
    </source>
</evidence>
<evidence type="ECO:0000256" key="1">
    <source>
        <dbReference type="ARBA" id="ARBA00011353"/>
    </source>
</evidence>
<dbReference type="InterPro" id="IPR023780">
    <property type="entry name" value="Chromo_domain"/>
</dbReference>
<dbReference type="AlphaFoldDB" id="A0A545VED6"/>
<evidence type="ECO:0000256" key="2">
    <source>
        <dbReference type="SAM" id="MobiDB-lite"/>
    </source>
</evidence>
<dbReference type="Gene3D" id="2.40.50.40">
    <property type="match status" value="1"/>
</dbReference>
<feature type="region of interest" description="Disordered" evidence="2">
    <location>
        <begin position="335"/>
        <end position="363"/>
    </location>
</feature>
<dbReference type="STRING" id="43265.A0A545VED6"/>
<comment type="subunit">
    <text evidence="1">Component of the NuA4 histone acetyltransferase complex.</text>
</comment>
<dbReference type="GO" id="GO:0006338">
    <property type="term" value="P:chromatin remodeling"/>
    <property type="evidence" value="ECO:0007669"/>
    <property type="project" value="UniProtKB-ARBA"/>
</dbReference>
<dbReference type="Pfam" id="PF00385">
    <property type="entry name" value="Chromo"/>
    <property type="match status" value="1"/>
</dbReference>
<proteinExistence type="predicted"/>
<dbReference type="InterPro" id="IPR016197">
    <property type="entry name" value="Chromo-like_dom_sf"/>
</dbReference>
<evidence type="ECO:0000259" key="3">
    <source>
        <dbReference type="PROSITE" id="PS50013"/>
    </source>
</evidence>
<dbReference type="Proteomes" id="UP000315783">
    <property type="component" value="Unassembled WGS sequence"/>
</dbReference>
<feature type="domain" description="Chromo" evidence="3">
    <location>
        <begin position="23"/>
        <end position="60"/>
    </location>
</feature>
<reference evidence="4 5" key="1">
    <citation type="journal article" date="2019" name="Appl. Microbiol. Biotechnol.">
        <title>Genome sequence of Isaria javanica and comparative genome analysis insights into family S53 peptidase evolution in fungal entomopathogens.</title>
        <authorList>
            <person name="Lin R."/>
            <person name="Zhang X."/>
            <person name="Xin B."/>
            <person name="Zou M."/>
            <person name="Gao Y."/>
            <person name="Qin F."/>
            <person name="Hu Q."/>
            <person name="Xie B."/>
            <person name="Cheng X."/>
        </authorList>
    </citation>
    <scope>NUCLEOTIDE SEQUENCE [LARGE SCALE GENOMIC DNA]</scope>
    <source>
        <strain evidence="4 5">IJ1G</strain>
    </source>
</reference>
<sequence length="1223" mass="139368">MDVDENESIASTVEDEVDSDFEWPVKQILAEGQVCGRTMYLLEWEDYPLSAATWEPNENIPDSMLKDWDQIKQKQREGEVPRFHIDEWRMALIQHLRDKYARHEMRNRERQRRGLEVVHFTKTLEELIVEITATPSDQPKDTRNNTHPSVTVDGPELTPQLVENTKKCSRRSSFDDLFSDDDSEMELHSTSGDCDPVDEEDVTAPKTNTDPMSLEDGAIQDMSERPSQSSQVIAGTAIDPDGETISVDIPAKRESYMLTVGHTPGDGSDLGSDNMDIDEGSGNTSPVETSSSSEPMRGSKRPAEDSSIGGVAPISNSLQRLTEVCVEAERADQRKEFTNVEEKNKSYAASTPPSQPGKSGKRVSFSMMPTREEKVSSKIEPSLFVSDRSRKQRLLASNSKPSPSTRTTLISTKEGHAQQPECFDASLLKNCVIGSVMLTCSFHVSSGLSDSQMNTYEKLMELEVARFSHICTAQDFLRQLRANELSSDIRVTGTSHSDVDADKLDIILDCLHSSSFGLLCQSNGLCLVIYPSKSTDWQQSPRTASSSSANHSLRFLAFTPASNFDVGDLSLEYSFPHYSGIGIFDRQLYHKLLPSSDQTDRTQPTSDSFFLVFPPSAEPEADLFCRWLRVFNRNCEIRSCVESGQWARFVEGSRGAVILHQDCMRLLHRLPRFSELLHSRNEDYKFWIFRLPFSSPDFEPWPMDGYINQVGITLDWAFPPGVAVMTPPSFFISQPMQAYNMVKWIWQNFSAEAPVYRHGQLIVCHDMDDWLLSLAIEKNEASSDVREPRQILEVRMKTFMLMKRLLDQDTGETSSSVVYAPIYIDGNDEQSLINWFGWWSVSQVDKFRKFSVICSDNDDKRRLSRHINRSTLRHMFSKTNCLSRVPSDAEHVRVQLASSDTPQYLSTYIKNVSDDANANSWNPLKIFPWPIQQHGGDLRAGDVKQWVNFFAEHYIGRTTDGKGLQSIKNTQVGLFYMADDAQSRIHLQEIQPAQPWVAFVRPMELHRKPWRFTELLFWDFRLRDVARQSQTIFESDLSPSQRNLITEVTKQFSSTNLPLSKVWAGGFKASKMYSHPLDITLDWIKAMVTNVKSWLPLNHEDMLNRGWSLVCSRNSPSMLHSPSMTRCTASTRSADMGEYQTGDKAQRILFHPPNVGFANSKPYINRLYQWAMADGAPDDSEYKFVPTLEWYREQRESGRGFEHIRVLSWKAFFEHYKIDDPEK</sequence>
<comment type="caution">
    <text evidence="4">The sequence shown here is derived from an EMBL/GenBank/DDBJ whole genome shotgun (WGS) entry which is preliminary data.</text>
</comment>